<evidence type="ECO:0000256" key="3">
    <source>
        <dbReference type="ARBA" id="ARBA00023163"/>
    </source>
</evidence>
<keyword evidence="1" id="KW-0805">Transcription regulation</keyword>
<sequence>MKPSRELQSDQAFEALLAALRSGKLRSSEFLAMPALAETIEFPLAATREAIKRAEEQSLLSVLPKRGVIIMETGPETTRACMDMRAALEKEGARRLLGSGRPDMSELRATHEALLAEARREPAADLSRRAIATDLSLHDFMASGLDNPFLQQAYAANRNRIAIIQNARSFLADRVVPAMQEHLEIIAALESGDSDAAVDRIEHHLKLTLRWWGVGTAV</sequence>
<evidence type="ECO:0000259" key="4">
    <source>
        <dbReference type="SMART" id="SM00895"/>
    </source>
</evidence>
<dbReference type="OrthoDB" id="7768882at2"/>
<dbReference type="SUPFAM" id="SSF48008">
    <property type="entry name" value="GntR ligand-binding domain-like"/>
    <property type="match status" value="1"/>
</dbReference>
<name>A0A3M0MLK0_9RHOB</name>
<dbReference type="InterPro" id="IPR011711">
    <property type="entry name" value="GntR_C"/>
</dbReference>
<evidence type="ECO:0000256" key="2">
    <source>
        <dbReference type="ARBA" id="ARBA00023125"/>
    </source>
</evidence>
<dbReference type="InterPro" id="IPR036390">
    <property type="entry name" value="WH_DNA-bd_sf"/>
</dbReference>
<dbReference type="Gene3D" id="1.20.120.530">
    <property type="entry name" value="GntR ligand-binding domain-like"/>
    <property type="match status" value="1"/>
</dbReference>
<accession>A0A3M0MLK0</accession>
<reference evidence="5 6" key="1">
    <citation type="submission" date="2018-07" db="EMBL/GenBank/DDBJ databases">
        <authorList>
            <person name="Zhang Y."/>
            <person name="Wang L."/>
            <person name="Ma S."/>
        </authorList>
    </citation>
    <scope>NUCLEOTIDE SEQUENCE [LARGE SCALE GENOMIC DNA]</scope>
    <source>
        <strain evidence="5 6">4-2</strain>
    </source>
</reference>
<evidence type="ECO:0000256" key="1">
    <source>
        <dbReference type="ARBA" id="ARBA00023015"/>
    </source>
</evidence>
<protein>
    <submittedName>
        <fullName evidence="5">GntR family transcriptional regulator</fullName>
    </submittedName>
</protein>
<comment type="caution">
    <text evidence="5">The sequence shown here is derived from an EMBL/GenBank/DDBJ whole genome shotgun (WGS) entry which is preliminary data.</text>
</comment>
<organism evidence="5 6">
    <name type="scientific">Paracoccus alkanivorans</name>
    <dbReference type="NCBI Taxonomy" id="2116655"/>
    <lineage>
        <taxon>Bacteria</taxon>
        <taxon>Pseudomonadati</taxon>
        <taxon>Pseudomonadota</taxon>
        <taxon>Alphaproteobacteria</taxon>
        <taxon>Rhodobacterales</taxon>
        <taxon>Paracoccaceae</taxon>
        <taxon>Paracoccus</taxon>
    </lineage>
</organism>
<dbReference type="GO" id="GO:0003677">
    <property type="term" value="F:DNA binding"/>
    <property type="evidence" value="ECO:0007669"/>
    <property type="project" value="UniProtKB-KW"/>
</dbReference>
<keyword evidence="2" id="KW-0238">DNA-binding</keyword>
<dbReference type="PANTHER" id="PTHR43537">
    <property type="entry name" value="TRANSCRIPTIONAL REGULATOR, GNTR FAMILY"/>
    <property type="match status" value="1"/>
</dbReference>
<dbReference type="SUPFAM" id="SSF46785">
    <property type="entry name" value="Winged helix' DNA-binding domain"/>
    <property type="match status" value="1"/>
</dbReference>
<dbReference type="EMBL" id="QOKZ01000001">
    <property type="protein sequence ID" value="RMC37933.1"/>
    <property type="molecule type" value="Genomic_DNA"/>
</dbReference>
<proteinExistence type="predicted"/>
<dbReference type="Proteomes" id="UP000273516">
    <property type="component" value="Unassembled WGS sequence"/>
</dbReference>
<evidence type="ECO:0000313" key="5">
    <source>
        <dbReference type="EMBL" id="RMC37933.1"/>
    </source>
</evidence>
<dbReference type="RefSeq" id="WP_122111015.1">
    <property type="nucleotide sequence ID" value="NZ_QOKZ01000001.1"/>
</dbReference>
<dbReference type="SMART" id="SM00895">
    <property type="entry name" value="FCD"/>
    <property type="match status" value="1"/>
</dbReference>
<dbReference type="PANTHER" id="PTHR43537:SF24">
    <property type="entry name" value="GLUCONATE OPERON TRANSCRIPTIONAL REPRESSOR"/>
    <property type="match status" value="1"/>
</dbReference>
<dbReference type="InterPro" id="IPR008920">
    <property type="entry name" value="TF_FadR/GntR_C"/>
</dbReference>
<dbReference type="Gene3D" id="1.10.10.10">
    <property type="entry name" value="Winged helix-like DNA-binding domain superfamily/Winged helix DNA-binding domain"/>
    <property type="match status" value="1"/>
</dbReference>
<gene>
    <name evidence="5" type="ORF">C9E81_04195</name>
</gene>
<dbReference type="InterPro" id="IPR036388">
    <property type="entry name" value="WH-like_DNA-bd_sf"/>
</dbReference>
<feature type="domain" description="GntR C-terminal" evidence="4">
    <location>
        <begin position="80"/>
        <end position="207"/>
    </location>
</feature>
<evidence type="ECO:0000313" key="6">
    <source>
        <dbReference type="Proteomes" id="UP000273516"/>
    </source>
</evidence>
<dbReference type="Pfam" id="PF07729">
    <property type="entry name" value="FCD"/>
    <property type="match status" value="1"/>
</dbReference>
<keyword evidence="3" id="KW-0804">Transcription</keyword>
<dbReference type="AlphaFoldDB" id="A0A3M0MLK0"/>
<keyword evidence="6" id="KW-1185">Reference proteome</keyword>